<sequence>MPPLVIEDEWTLESIEQSMHRVIASDGASLQLNKDFVSRRKGALHDAARLQLLATWARSAKDRQLKFHAANQAHSVLQELCDYAPGIVALRLCEGVSVGEQFVRRREALEPATEKMKNTDQVLWPRVIRGRTIDFTCVSGSKVQYLRPLFSVRNSRAVKRKEGMFLVLKALSDFIAKSDADLVPPSFTSACAVFAAELMKNTQEHATQDHSGQPYHEHAEGLIASWLEMSGDSYRRDFEGHPRLVELWEREQVPVGGDGTATALRCLQLSFFDTGPGFAGRATGKPVEDISPDEERKVLLASLRKNASTKTQAGAGNGLPDVLEALREVGGLISIRSGRLHIFNAFTPGDARDLFQFDDWTELELAPAAGAVVSLLLPLRR</sequence>
<proteinExistence type="predicted"/>
<comment type="caution">
    <text evidence="1">The sequence shown here is derived from an EMBL/GenBank/DDBJ whole genome shotgun (WGS) entry which is preliminary data.</text>
</comment>
<evidence type="ECO:0000313" key="1">
    <source>
        <dbReference type="EMBL" id="MFG6430989.1"/>
    </source>
</evidence>
<reference evidence="1 2" key="1">
    <citation type="submission" date="2024-08" db="EMBL/GenBank/DDBJ databases">
        <authorList>
            <person name="Lu H."/>
        </authorList>
    </citation>
    <scope>NUCLEOTIDE SEQUENCE [LARGE SCALE GENOMIC DNA]</scope>
    <source>
        <strain evidence="1 2">LYH14W</strain>
    </source>
</reference>
<name>A0ABW7F4F0_9BURK</name>
<evidence type="ECO:0000313" key="2">
    <source>
        <dbReference type="Proteomes" id="UP001606210"/>
    </source>
</evidence>
<dbReference type="RefSeq" id="WP_394479672.1">
    <property type="nucleotide sequence ID" value="NZ_JBIGHV010000004.1"/>
</dbReference>
<keyword evidence="2" id="KW-1185">Reference proteome</keyword>
<gene>
    <name evidence="1" type="ORF">ACG00Y_13755</name>
</gene>
<protein>
    <submittedName>
        <fullName evidence="1">Uncharacterized protein</fullName>
    </submittedName>
</protein>
<dbReference type="EMBL" id="JBIGHV010000004">
    <property type="protein sequence ID" value="MFG6430989.1"/>
    <property type="molecule type" value="Genomic_DNA"/>
</dbReference>
<accession>A0ABW7F4F0</accession>
<dbReference type="Proteomes" id="UP001606210">
    <property type="component" value="Unassembled WGS sequence"/>
</dbReference>
<organism evidence="1 2">
    <name type="scientific">Pelomonas parva</name>
    <dbReference type="NCBI Taxonomy" id="3299032"/>
    <lineage>
        <taxon>Bacteria</taxon>
        <taxon>Pseudomonadati</taxon>
        <taxon>Pseudomonadota</taxon>
        <taxon>Betaproteobacteria</taxon>
        <taxon>Burkholderiales</taxon>
        <taxon>Sphaerotilaceae</taxon>
        <taxon>Roseateles</taxon>
    </lineage>
</organism>